<evidence type="ECO:0000256" key="1">
    <source>
        <dbReference type="ARBA" id="ARBA00022737"/>
    </source>
</evidence>
<dbReference type="RefSeq" id="XP_019098575.1">
    <property type="nucleotide sequence ID" value="XM_019243030.1"/>
</dbReference>
<organism evidence="3 4">
    <name type="scientific">Camelina sativa</name>
    <name type="common">False flax</name>
    <name type="synonym">Myagrum sativum</name>
    <dbReference type="NCBI Taxonomy" id="90675"/>
    <lineage>
        <taxon>Eukaryota</taxon>
        <taxon>Viridiplantae</taxon>
        <taxon>Streptophyta</taxon>
        <taxon>Embryophyta</taxon>
        <taxon>Tracheophyta</taxon>
        <taxon>Spermatophyta</taxon>
        <taxon>Magnoliopsida</taxon>
        <taxon>eudicotyledons</taxon>
        <taxon>Gunneridae</taxon>
        <taxon>Pentapetalae</taxon>
        <taxon>rosids</taxon>
        <taxon>malvids</taxon>
        <taxon>Brassicales</taxon>
        <taxon>Brassicaceae</taxon>
        <taxon>Camelineae</taxon>
        <taxon>Camelina</taxon>
    </lineage>
</organism>
<evidence type="ECO:0000313" key="4">
    <source>
        <dbReference type="RefSeq" id="XP_019098575.1"/>
    </source>
</evidence>
<accession>A0ABM1RHT7</accession>
<dbReference type="Proteomes" id="UP000694864">
    <property type="component" value="Unplaced"/>
</dbReference>
<name>A0ABM1RHT7_CAMSA</name>
<evidence type="ECO:0000313" key="3">
    <source>
        <dbReference type="Proteomes" id="UP000694864"/>
    </source>
</evidence>
<dbReference type="PANTHER" id="PTHR47679">
    <property type="entry name" value="PROTEIN TORNADO 1"/>
    <property type="match status" value="1"/>
</dbReference>
<feature type="domain" description="COR" evidence="2">
    <location>
        <begin position="11"/>
        <end position="130"/>
    </location>
</feature>
<feature type="non-terminal residue" evidence="4">
    <location>
        <position position="1"/>
    </location>
</feature>
<gene>
    <name evidence="4" type="primary">LOC109131851</name>
</gene>
<evidence type="ECO:0000259" key="2">
    <source>
        <dbReference type="Pfam" id="PF16095"/>
    </source>
</evidence>
<dbReference type="InterPro" id="IPR032171">
    <property type="entry name" value="COR-A"/>
</dbReference>
<reference evidence="4" key="2">
    <citation type="submission" date="2025-08" db="UniProtKB">
        <authorList>
            <consortium name="RefSeq"/>
        </authorList>
    </citation>
    <scope>IDENTIFICATION</scope>
    <source>
        <tissue evidence="4">Leaf</tissue>
    </source>
</reference>
<sequence>IKSRNENIEIVETRRRAIATCLHQTGEVIYFDELGFLILDYEWFCGEVLAQLIKLDVRKQNTGERNGFVSRKELEKMLRSSLQSPIPGMTSKVLEHFDACDLVKMMKKVELCYEQDPSSPDTSLLVPSILEEGRGKTQKWQINTHDCVYSGRHLQCDDSSRMFL</sequence>
<dbReference type="Pfam" id="PF16095">
    <property type="entry name" value="COR-A"/>
    <property type="match status" value="1"/>
</dbReference>
<keyword evidence="1" id="KW-0677">Repeat</keyword>
<dbReference type="GeneID" id="109131851"/>
<feature type="non-terminal residue" evidence="4">
    <location>
        <position position="164"/>
    </location>
</feature>
<keyword evidence="3" id="KW-1185">Reference proteome</keyword>
<dbReference type="PANTHER" id="PTHR47679:SF1">
    <property type="entry name" value="PROTEIN TORNADO 1"/>
    <property type="match status" value="1"/>
</dbReference>
<protein>
    <submittedName>
        <fullName evidence="4">Protein TORNADO 1-like</fullName>
    </submittedName>
</protein>
<proteinExistence type="predicted"/>
<reference evidence="3" key="1">
    <citation type="journal article" date="2014" name="Nat. Commun.">
        <title>The emerging biofuel crop Camelina sativa retains a highly undifferentiated hexaploid genome structure.</title>
        <authorList>
            <person name="Kagale S."/>
            <person name="Koh C."/>
            <person name="Nixon J."/>
            <person name="Bollina V."/>
            <person name="Clarke W.E."/>
            <person name="Tuteja R."/>
            <person name="Spillane C."/>
            <person name="Robinson S.J."/>
            <person name="Links M.G."/>
            <person name="Clarke C."/>
            <person name="Higgins E.E."/>
            <person name="Huebert T."/>
            <person name="Sharpe A.G."/>
            <person name="Parkin I.A."/>
        </authorList>
    </citation>
    <scope>NUCLEOTIDE SEQUENCE [LARGE SCALE GENOMIC DNA]</scope>
    <source>
        <strain evidence="3">cv. DH55</strain>
    </source>
</reference>